<proteinExistence type="predicted"/>
<dbReference type="Proteomes" id="UP000770661">
    <property type="component" value="Unassembled WGS sequence"/>
</dbReference>
<name>A0A8J4YVA9_CHIOP</name>
<protein>
    <submittedName>
        <fullName evidence="1">Uncharacterized protein</fullName>
    </submittedName>
</protein>
<keyword evidence="2" id="KW-1185">Reference proteome</keyword>
<comment type="caution">
    <text evidence="1">The sequence shown here is derived from an EMBL/GenBank/DDBJ whole genome shotgun (WGS) entry which is preliminary data.</text>
</comment>
<reference evidence="1" key="1">
    <citation type="submission" date="2020-07" db="EMBL/GenBank/DDBJ databases">
        <title>The High-quality genome of the commercially important snow crab, Chionoecetes opilio.</title>
        <authorList>
            <person name="Jeong J.-H."/>
            <person name="Ryu S."/>
        </authorList>
    </citation>
    <scope>NUCLEOTIDE SEQUENCE</scope>
    <source>
        <strain evidence="1">MADBK_172401_WGS</strain>
        <tissue evidence="1">Digestive gland</tissue>
    </source>
</reference>
<accession>A0A8J4YVA9</accession>
<dbReference type="AlphaFoldDB" id="A0A8J4YVA9"/>
<gene>
    <name evidence="1" type="ORF">GWK47_031081</name>
</gene>
<organism evidence="1 2">
    <name type="scientific">Chionoecetes opilio</name>
    <name type="common">Atlantic snow crab</name>
    <name type="synonym">Cancer opilio</name>
    <dbReference type="NCBI Taxonomy" id="41210"/>
    <lineage>
        <taxon>Eukaryota</taxon>
        <taxon>Metazoa</taxon>
        <taxon>Ecdysozoa</taxon>
        <taxon>Arthropoda</taxon>
        <taxon>Crustacea</taxon>
        <taxon>Multicrustacea</taxon>
        <taxon>Malacostraca</taxon>
        <taxon>Eumalacostraca</taxon>
        <taxon>Eucarida</taxon>
        <taxon>Decapoda</taxon>
        <taxon>Pleocyemata</taxon>
        <taxon>Brachyura</taxon>
        <taxon>Eubrachyura</taxon>
        <taxon>Majoidea</taxon>
        <taxon>Majidae</taxon>
        <taxon>Chionoecetes</taxon>
    </lineage>
</organism>
<evidence type="ECO:0000313" key="2">
    <source>
        <dbReference type="Proteomes" id="UP000770661"/>
    </source>
</evidence>
<sequence length="157" mass="17751">MADQGKKPIVCLSAGGNDVECVKSEELLRRFKEAVGYAASSNKTNSEMKCSLINRALASYEQQYHDHINSLRHCQITEFLRIRFQAQQPENGLQAGPSMASNEPFVIDEPFDFDGFTSEQLKTSWMSYRLVVVVIYDNTPHKLWNIPIHLSPSSSPK</sequence>
<evidence type="ECO:0000313" key="1">
    <source>
        <dbReference type="EMBL" id="KAG0729081.1"/>
    </source>
</evidence>
<dbReference type="EMBL" id="JACEEZ010001545">
    <property type="protein sequence ID" value="KAG0729081.1"/>
    <property type="molecule type" value="Genomic_DNA"/>
</dbReference>